<dbReference type="EMBL" id="LK032540">
    <property type="protein sequence ID" value="CDY42945.1"/>
    <property type="molecule type" value="Genomic_DNA"/>
</dbReference>
<accession>A0A078HWW5</accession>
<name>A0A078HWW5_BRANA</name>
<gene>
    <name evidence="5" type="primary">BnaA01g18090D</name>
    <name evidence="5" type="ORF">GSBRNA2T00075722001</name>
</gene>
<evidence type="ECO:0000256" key="3">
    <source>
        <dbReference type="SAM" id="MobiDB-lite"/>
    </source>
</evidence>
<dbReference type="Gene3D" id="6.10.140.1040">
    <property type="match status" value="1"/>
</dbReference>
<dbReference type="AlphaFoldDB" id="A0A078HWW5"/>
<feature type="region of interest" description="Disordered" evidence="3">
    <location>
        <begin position="213"/>
        <end position="304"/>
    </location>
</feature>
<dbReference type="SMART" id="SM01233">
    <property type="entry name" value="HABP4_PAI-RBP1"/>
    <property type="match status" value="1"/>
</dbReference>
<feature type="compositionally biased region" description="Low complexity" evidence="3">
    <location>
        <begin position="129"/>
        <end position="143"/>
    </location>
</feature>
<dbReference type="Gramene" id="CDY42945">
    <property type="protein sequence ID" value="CDY42945"/>
    <property type="gene ID" value="GSBRNA2T00075722001"/>
</dbReference>
<feature type="domain" description="Hyaluronan/mRNA-binding protein" evidence="4">
    <location>
        <begin position="98"/>
        <end position="204"/>
    </location>
</feature>
<feature type="compositionally biased region" description="Basic and acidic residues" evidence="3">
    <location>
        <begin position="144"/>
        <end position="177"/>
    </location>
</feature>
<evidence type="ECO:0000313" key="6">
    <source>
        <dbReference type="Proteomes" id="UP000028999"/>
    </source>
</evidence>
<feature type="region of interest" description="Disordered" evidence="3">
    <location>
        <begin position="1"/>
        <end position="177"/>
    </location>
</feature>
<evidence type="ECO:0000256" key="1">
    <source>
        <dbReference type="ARBA" id="ARBA00004496"/>
    </source>
</evidence>
<dbReference type="PANTHER" id="PTHR12299:SF73">
    <property type="entry name" value="RGG REPEATS NUCLEAR RNA BINDING PROTEIN A"/>
    <property type="match status" value="1"/>
</dbReference>
<dbReference type="PANTHER" id="PTHR12299">
    <property type="entry name" value="HYALURONIC ACID-BINDING PROTEIN 4"/>
    <property type="match status" value="1"/>
</dbReference>
<protein>
    <submittedName>
        <fullName evidence="5">BnaA01g18090D protein</fullName>
    </submittedName>
</protein>
<evidence type="ECO:0000256" key="2">
    <source>
        <dbReference type="ARBA" id="ARBA00022490"/>
    </source>
</evidence>
<dbReference type="Pfam" id="PF04774">
    <property type="entry name" value="HABP4_PAI-RBP1"/>
    <property type="match status" value="1"/>
</dbReference>
<dbReference type="Proteomes" id="UP000028999">
    <property type="component" value="Unassembled WGS sequence"/>
</dbReference>
<keyword evidence="2" id="KW-0963">Cytoplasm</keyword>
<feature type="compositionally biased region" description="Basic and acidic residues" evidence="3">
    <location>
        <begin position="219"/>
        <end position="244"/>
    </location>
</feature>
<reference evidence="5 6" key="1">
    <citation type="journal article" date="2014" name="Science">
        <title>Plant genetics. Early allopolyploid evolution in the post-Neolithic Brassica napus oilseed genome.</title>
        <authorList>
            <person name="Chalhoub B."/>
            <person name="Denoeud F."/>
            <person name="Liu S."/>
            <person name="Parkin I.A."/>
            <person name="Tang H."/>
            <person name="Wang X."/>
            <person name="Chiquet J."/>
            <person name="Belcram H."/>
            <person name="Tong C."/>
            <person name="Samans B."/>
            <person name="Correa M."/>
            <person name="Da Silva C."/>
            <person name="Just J."/>
            <person name="Falentin C."/>
            <person name="Koh C.S."/>
            <person name="Le Clainche I."/>
            <person name="Bernard M."/>
            <person name="Bento P."/>
            <person name="Noel B."/>
            <person name="Labadie K."/>
            <person name="Alberti A."/>
            <person name="Charles M."/>
            <person name="Arnaud D."/>
            <person name="Guo H."/>
            <person name="Daviaud C."/>
            <person name="Alamery S."/>
            <person name="Jabbari K."/>
            <person name="Zhao M."/>
            <person name="Edger P.P."/>
            <person name="Chelaifa H."/>
            <person name="Tack D."/>
            <person name="Lassalle G."/>
            <person name="Mestiri I."/>
            <person name="Schnel N."/>
            <person name="Le Paslier M.C."/>
            <person name="Fan G."/>
            <person name="Renault V."/>
            <person name="Bayer P.E."/>
            <person name="Golicz A.A."/>
            <person name="Manoli S."/>
            <person name="Lee T.H."/>
            <person name="Thi V.H."/>
            <person name="Chalabi S."/>
            <person name="Hu Q."/>
            <person name="Fan C."/>
            <person name="Tollenaere R."/>
            <person name="Lu Y."/>
            <person name="Battail C."/>
            <person name="Shen J."/>
            <person name="Sidebottom C.H."/>
            <person name="Wang X."/>
            <person name="Canaguier A."/>
            <person name="Chauveau A."/>
            <person name="Berard A."/>
            <person name="Deniot G."/>
            <person name="Guan M."/>
            <person name="Liu Z."/>
            <person name="Sun F."/>
            <person name="Lim Y.P."/>
            <person name="Lyons E."/>
            <person name="Town C.D."/>
            <person name="Bancroft I."/>
            <person name="Wang X."/>
            <person name="Meng J."/>
            <person name="Ma J."/>
            <person name="Pires J.C."/>
            <person name="King G.J."/>
            <person name="Brunel D."/>
            <person name="Delourme R."/>
            <person name="Renard M."/>
            <person name="Aury J.M."/>
            <person name="Adams K.L."/>
            <person name="Batley J."/>
            <person name="Snowdon R.J."/>
            <person name="Tost J."/>
            <person name="Edwards D."/>
            <person name="Zhou Y."/>
            <person name="Hua W."/>
            <person name="Sharpe A.G."/>
            <person name="Paterson A.H."/>
            <person name="Guan C."/>
            <person name="Wincker P."/>
        </authorList>
    </citation>
    <scope>NUCLEOTIDE SEQUENCE [LARGE SCALE GENOMIC DNA]</scope>
    <source>
        <strain evidence="6">cv. Darmor-bzh</strain>
    </source>
</reference>
<dbReference type="GO" id="GO:0003729">
    <property type="term" value="F:mRNA binding"/>
    <property type="evidence" value="ECO:0000318"/>
    <property type="project" value="GO_Central"/>
</dbReference>
<dbReference type="InterPro" id="IPR039764">
    <property type="entry name" value="HABP4/SERBP1-like"/>
</dbReference>
<dbReference type="Pfam" id="PF09598">
    <property type="entry name" value="Stm1_N"/>
    <property type="match status" value="1"/>
</dbReference>
<keyword evidence="6" id="KW-1185">Reference proteome</keyword>
<evidence type="ECO:0000313" key="5">
    <source>
        <dbReference type="EMBL" id="CDY42945.1"/>
    </source>
</evidence>
<feature type="compositionally biased region" description="Gly residues" evidence="3">
    <location>
        <begin position="273"/>
        <end position="282"/>
    </location>
</feature>
<feature type="compositionally biased region" description="Basic and acidic residues" evidence="3">
    <location>
        <begin position="88"/>
        <end position="119"/>
    </location>
</feature>
<organism evidence="5 6">
    <name type="scientific">Brassica napus</name>
    <name type="common">Rape</name>
    <dbReference type="NCBI Taxonomy" id="3708"/>
    <lineage>
        <taxon>Eukaryota</taxon>
        <taxon>Viridiplantae</taxon>
        <taxon>Streptophyta</taxon>
        <taxon>Embryophyta</taxon>
        <taxon>Tracheophyta</taxon>
        <taxon>Spermatophyta</taxon>
        <taxon>Magnoliopsida</taxon>
        <taxon>eudicotyledons</taxon>
        <taxon>Gunneridae</taxon>
        <taxon>Pentapetalae</taxon>
        <taxon>rosids</taxon>
        <taxon>malvids</taxon>
        <taxon>Brassicales</taxon>
        <taxon>Brassicaceae</taxon>
        <taxon>Brassiceae</taxon>
        <taxon>Brassica</taxon>
    </lineage>
</organism>
<dbReference type="STRING" id="3708.A0A078HWW5"/>
<evidence type="ECO:0000259" key="4">
    <source>
        <dbReference type="SMART" id="SM01233"/>
    </source>
</evidence>
<sequence>MATLNPFDLLDDDAEDPSQLAVSIAADKSRKPAPVSGLPAKSTPPSSKQPPPSQAVREARSDAPRGGGGGFSRGRGGYNRGGPPRGGRRGEAGEGERPRRAFERRSGTGRGGDFKREGAGRGNWGTPGEEVLAVETEEVAAGVENEKDVVEKPADDDANKENTTEVEEQKEPEVKEMTLDEYEKILEEKRKALQSQNTSERKVDTKVFESMQQLSNKKKSNDEIFIKLGSDKDKRKDDKEEKAKKAVSINEFLKPAEGENYYRGGRGGRGRGGRVSSGGGFSGNRSEAAPAIADTAQFPSLGGK</sequence>
<dbReference type="InterPro" id="IPR006861">
    <property type="entry name" value="HABP4_PAIRBP1-bd"/>
</dbReference>
<dbReference type="OMA" id="NWGVQTD"/>
<dbReference type="InterPro" id="IPR019084">
    <property type="entry name" value="STM1-like_N"/>
</dbReference>
<feature type="compositionally biased region" description="Gly residues" evidence="3">
    <location>
        <begin position="65"/>
        <end position="85"/>
    </location>
</feature>
<dbReference type="GO" id="GO:0005634">
    <property type="term" value="C:nucleus"/>
    <property type="evidence" value="ECO:0000318"/>
    <property type="project" value="GO_Central"/>
</dbReference>
<dbReference type="PaxDb" id="3708-A0A078HWW5"/>
<dbReference type="GO" id="GO:0005737">
    <property type="term" value="C:cytoplasm"/>
    <property type="evidence" value="ECO:0000318"/>
    <property type="project" value="GO_Central"/>
</dbReference>
<comment type="subcellular location">
    <subcellularLocation>
        <location evidence="1">Cytoplasm</location>
    </subcellularLocation>
</comment>
<proteinExistence type="predicted"/>